<dbReference type="EMBL" id="CCKQ01019501">
    <property type="protein sequence ID" value="CDW91519.1"/>
    <property type="molecule type" value="Genomic_DNA"/>
</dbReference>
<dbReference type="InParanoid" id="A0A078BAW1"/>
<dbReference type="Proteomes" id="UP000039865">
    <property type="component" value="Unassembled WGS sequence"/>
</dbReference>
<proteinExistence type="predicted"/>
<keyword evidence="2" id="KW-1185">Reference proteome</keyword>
<gene>
    <name evidence="1" type="primary">Contig5434.g5808</name>
    <name evidence="1" type="ORF">STYLEM_20675</name>
</gene>
<evidence type="ECO:0000313" key="2">
    <source>
        <dbReference type="Proteomes" id="UP000039865"/>
    </source>
</evidence>
<dbReference type="AlphaFoldDB" id="A0A078BAW1"/>
<name>A0A078BAW1_STYLE</name>
<sequence>MNTIQTNRVDFDKCPPCQCGSNLPAQFVCRFRDSCSGLLMYCEDDSCADQHEHRIFTIASVLQLLNKKVSDFKELVKILKGKLVDKYQKYEPIIKFYSECQKNLIEEGQITKDGRKHLYLDKRIDQIDKLSKDVDAYLESIELLQLEYNLMEIMELMETKGKEYESEYEQVSTLSDLNDKLLQEIYPEAIALDYENEDLMNEFTQDNWNTFHKLKNYSIKKELNQKDKRIADLESKVQMILNKLSEQLGL</sequence>
<accession>A0A078BAW1</accession>
<organism evidence="1 2">
    <name type="scientific">Stylonychia lemnae</name>
    <name type="common">Ciliate</name>
    <dbReference type="NCBI Taxonomy" id="5949"/>
    <lineage>
        <taxon>Eukaryota</taxon>
        <taxon>Sar</taxon>
        <taxon>Alveolata</taxon>
        <taxon>Ciliophora</taxon>
        <taxon>Intramacronucleata</taxon>
        <taxon>Spirotrichea</taxon>
        <taxon>Stichotrichia</taxon>
        <taxon>Sporadotrichida</taxon>
        <taxon>Oxytrichidae</taxon>
        <taxon>Stylonychinae</taxon>
        <taxon>Stylonychia</taxon>
    </lineage>
</organism>
<reference evidence="1 2" key="1">
    <citation type="submission" date="2014-06" db="EMBL/GenBank/DDBJ databases">
        <authorList>
            <person name="Swart Estienne"/>
        </authorList>
    </citation>
    <scope>NUCLEOTIDE SEQUENCE [LARGE SCALE GENOMIC DNA]</scope>
    <source>
        <strain evidence="1 2">130c</strain>
    </source>
</reference>
<evidence type="ECO:0000313" key="1">
    <source>
        <dbReference type="EMBL" id="CDW91519.1"/>
    </source>
</evidence>
<protein>
    <submittedName>
        <fullName evidence="1">Uncharacterized protein</fullName>
    </submittedName>
</protein>